<evidence type="ECO:0000256" key="3">
    <source>
        <dbReference type="ARBA" id="ARBA00022741"/>
    </source>
</evidence>
<dbReference type="GO" id="GO:0005524">
    <property type="term" value="F:ATP binding"/>
    <property type="evidence" value="ECO:0007669"/>
    <property type="project" value="UniProtKB-KW"/>
</dbReference>
<dbReference type="SMART" id="SM00490">
    <property type="entry name" value="HELICc"/>
    <property type="match status" value="1"/>
</dbReference>
<dbReference type="InterPro" id="IPR014014">
    <property type="entry name" value="RNA_helicase_DEAD_Q_motif"/>
</dbReference>
<comment type="catalytic activity">
    <reaction evidence="8">
        <text>ATP + H2O = ADP + phosphate + H(+)</text>
        <dbReference type="Rhea" id="RHEA:13065"/>
        <dbReference type="ChEBI" id="CHEBI:15377"/>
        <dbReference type="ChEBI" id="CHEBI:15378"/>
        <dbReference type="ChEBI" id="CHEBI:30616"/>
        <dbReference type="ChEBI" id="CHEBI:43474"/>
        <dbReference type="ChEBI" id="CHEBI:456216"/>
        <dbReference type="EC" id="3.6.4.13"/>
    </reaction>
</comment>
<dbReference type="eggNOG" id="COG0513">
    <property type="taxonomic scope" value="Bacteria"/>
</dbReference>
<keyword evidence="5 11" id="KW-0347">Helicase</keyword>
<evidence type="ECO:0000256" key="11">
    <source>
        <dbReference type="RuleBase" id="RU000492"/>
    </source>
</evidence>
<feature type="domain" description="DEAD-box RNA helicase Q" evidence="15">
    <location>
        <begin position="1"/>
        <end position="29"/>
    </location>
</feature>
<evidence type="ECO:0000259" key="14">
    <source>
        <dbReference type="PROSITE" id="PS51194"/>
    </source>
</evidence>
<evidence type="ECO:0000256" key="9">
    <source>
        <dbReference type="ARBA" id="ARBA00074363"/>
    </source>
</evidence>
<dbReference type="GO" id="GO:0003676">
    <property type="term" value="F:nucleic acid binding"/>
    <property type="evidence" value="ECO:0007669"/>
    <property type="project" value="InterPro"/>
</dbReference>
<evidence type="ECO:0000256" key="12">
    <source>
        <dbReference type="SAM" id="MobiDB-lite"/>
    </source>
</evidence>
<dbReference type="PROSITE" id="PS00039">
    <property type="entry name" value="DEAD_ATP_HELICASE"/>
    <property type="match status" value="1"/>
</dbReference>
<dbReference type="InterPro" id="IPR011545">
    <property type="entry name" value="DEAD/DEAH_box_helicase_dom"/>
</dbReference>
<dbReference type="RefSeq" id="WP_009195933.1">
    <property type="nucleotide sequence ID" value="NZ_AODQ01000063.1"/>
</dbReference>
<dbReference type="PROSITE" id="PS51192">
    <property type="entry name" value="HELICASE_ATP_BIND_1"/>
    <property type="match status" value="1"/>
</dbReference>
<dbReference type="FunFam" id="3.40.50.300:FF:000108">
    <property type="entry name" value="ATP-dependent RNA helicase RhlE"/>
    <property type="match status" value="1"/>
</dbReference>
<dbReference type="PATRIC" id="fig|1279009.4.peg.2580"/>
<protein>
    <recommendedName>
        <fullName evidence="9">DEAD-box ATP-dependent RNA helicase RhpA</fullName>
        <ecNumber evidence="1">3.6.4.13</ecNumber>
    </recommendedName>
</protein>
<dbReference type="PROSITE" id="PS51195">
    <property type="entry name" value="Q_MOTIF"/>
    <property type="match status" value="1"/>
</dbReference>
<evidence type="ECO:0000256" key="7">
    <source>
        <dbReference type="ARBA" id="ARBA00038437"/>
    </source>
</evidence>
<dbReference type="InterPro" id="IPR001650">
    <property type="entry name" value="Helicase_C-like"/>
</dbReference>
<accession>M7N524</accession>
<dbReference type="EC" id="3.6.4.13" evidence="1"/>
<comment type="similarity">
    <text evidence="7 11">Belongs to the DEAD box helicase family.</text>
</comment>
<comment type="caution">
    <text evidence="16">The sequence shown here is derived from an EMBL/GenBank/DDBJ whole genome shotgun (WGS) entry which is preliminary data.</text>
</comment>
<gene>
    <name evidence="16" type="primary">rhlE_2</name>
    <name evidence="16" type="ORF">ADICEAN_02543</name>
</gene>
<evidence type="ECO:0000256" key="1">
    <source>
        <dbReference type="ARBA" id="ARBA00012552"/>
    </source>
</evidence>
<dbReference type="PANTHER" id="PTHR47959">
    <property type="entry name" value="ATP-DEPENDENT RNA HELICASE RHLE-RELATED"/>
    <property type="match status" value="1"/>
</dbReference>
<dbReference type="InterPro" id="IPR014001">
    <property type="entry name" value="Helicase_ATP-bd"/>
</dbReference>
<feature type="domain" description="Helicase ATP-binding" evidence="13">
    <location>
        <begin position="32"/>
        <end position="208"/>
    </location>
</feature>
<feature type="short sequence motif" description="Q motif" evidence="10">
    <location>
        <begin position="1"/>
        <end position="29"/>
    </location>
</feature>
<dbReference type="Pfam" id="PF00270">
    <property type="entry name" value="DEAD"/>
    <property type="match status" value="1"/>
</dbReference>
<evidence type="ECO:0000259" key="15">
    <source>
        <dbReference type="PROSITE" id="PS51195"/>
    </source>
</evidence>
<dbReference type="Pfam" id="PF00271">
    <property type="entry name" value="Helicase_C"/>
    <property type="match status" value="1"/>
</dbReference>
<evidence type="ECO:0000256" key="5">
    <source>
        <dbReference type="ARBA" id="ARBA00022806"/>
    </source>
</evidence>
<dbReference type="SUPFAM" id="SSF52540">
    <property type="entry name" value="P-loop containing nucleoside triphosphate hydrolases"/>
    <property type="match status" value="1"/>
</dbReference>
<feature type="domain" description="Helicase C-terminal" evidence="14">
    <location>
        <begin position="231"/>
        <end position="379"/>
    </location>
</feature>
<keyword evidence="6 11" id="KW-0067">ATP-binding</keyword>
<reference evidence="16 17" key="1">
    <citation type="journal article" date="2013" name="Genome Announc.">
        <title>Draft Genome Sequence of Cesiribacter andamanensis Strain AMV16T, Isolated from a Soil Sample from a Mud Volcano in the Andaman Islands, India.</title>
        <authorList>
            <person name="Shivaji S."/>
            <person name="Ara S."/>
            <person name="Begum Z."/>
            <person name="Srinivas T.N."/>
            <person name="Singh A."/>
            <person name="Kumar Pinnaka A."/>
        </authorList>
    </citation>
    <scope>NUCLEOTIDE SEQUENCE [LARGE SCALE GENOMIC DNA]</scope>
    <source>
        <strain evidence="16 17">AMV16</strain>
    </source>
</reference>
<dbReference type="InterPro" id="IPR027417">
    <property type="entry name" value="P-loop_NTPase"/>
</dbReference>
<evidence type="ECO:0000256" key="8">
    <source>
        <dbReference type="ARBA" id="ARBA00047984"/>
    </source>
</evidence>
<dbReference type="STRING" id="1279009.ADICEAN_02543"/>
<keyword evidence="3 11" id="KW-0547">Nucleotide-binding</keyword>
<evidence type="ECO:0000313" key="16">
    <source>
        <dbReference type="EMBL" id="EMR02306.1"/>
    </source>
</evidence>
<dbReference type="PROSITE" id="PS51194">
    <property type="entry name" value="HELICASE_CTER"/>
    <property type="match status" value="1"/>
</dbReference>
<dbReference type="InterPro" id="IPR000629">
    <property type="entry name" value="RNA-helicase_DEAD-box_CS"/>
</dbReference>
<dbReference type="GO" id="GO:0042255">
    <property type="term" value="P:ribosome assembly"/>
    <property type="evidence" value="ECO:0007669"/>
    <property type="project" value="UniProtKB-ARBA"/>
</dbReference>
<evidence type="ECO:0000256" key="4">
    <source>
        <dbReference type="ARBA" id="ARBA00022801"/>
    </source>
</evidence>
<name>M7N524_9BACT</name>
<dbReference type="OrthoDB" id="974172at2"/>
<feature type="compositionally biased region" description="Low complexity" evidence="12">
    <location>
        <begin position="457"/>
        <end position="478"/>
    </location>
</feature>
<dbReference type="InterPro" id="IPR050079">
    <property type="entry name" value="DEAD_box_RNA_helicase"/>
</dbReference>
<dbReference type="GO" id="GO:0009266">
    <property type="term" value="P:response to temperature stimulus"/>
    <property type="evidence" value="ECO:0007669"/>
    <property type="project" value="UniProtKB-ARBA"/>
</dbReference>
<dbReference type="CDD" id="cd00268">
    <property type="entry name" value="DEADc"/>
    <property type="match status" value="1"/>
</dbReference>
<dbReference type="GO" id="GO:0003724">
    <property type="term" value="F:RNA helicase activity"/>
    <property type="evidence" value="ECO:0007669"/>
    <property type="project" value="UniProtKB-EC"/>
</dbReference>
<dbReference type="GO" id="GO:0005829">
    <property type="term" value="C:cytosol"/>
    <property type="evidence" value="ECO:0007669"/>
    <property type="project" value="TreeGrafter"/>
</dbReference>
<dbReference type="EMBL" id="AODQ01000063">
    <property type="protein sequence ID" value="EMR02306.1"/>
    <property type="molecule type" value="Genomic_DNA"/>
</dbReference>
<evidence type="ECO:0000256" key="2">
    <source>
        <dbReference type="ARBA" id="ARBA00022490"/>
    </source>
</evidence>
<keyword evidence="17" id="KW-1185">Reference proteome</keyword>
<dbReference type="InterPro" id="IPR044742">
    <property type="entry name" value="DEAD/DEAH_RhlB"/>
</dbReference>
<dbReference type="SMART" id="SM00487">
    <property type="entry name" value="DEXDc"/>
    <property type="match status" value="1"/>
</dbReference>
<evidence type="ECO:0000256" key="10">
    <source>
        <dbReference type="PROSITE-ProRule" id="PRU00552"/>
    </source>
</evidence>
<evidence type="ECO:0000259" key="13">
    <source>
        <dbReference type="PROSITE" id="PS51192"/>
    </source>
</evidence>
<sequence>MSFENLSLIEPIQKALKTEGYTTPTPIQQKAIPIVLKQRDLLGCAQTGTGKTAAFAIPMLQLLHQYKKEAPQDTSLKALILTPTRELAIQIGESFAAYGRHTGLRHTVIFGGVKQRAQTDALQQKPDILVATPGRLLDLMNQGFINLQRIRIFVLDEADRMLDMGFIHDVKKVLTKLPPKRQTLFFSATMPPEIVKLSDSILSNPEKVEVTPVSSTANTIQQKVYFVGKKDKKDLLNDLLQDRAISSVLVFTRTKHGANKVVKDLLKEGITAEAIHGNKSQNARQLALSNFKGGKTRVLVATDIAARGIDIDDLSHVINYELPNISETYVHRIGRTGRAGASGIAISFCDSEERAYLRDIQKLIGKQIPVVSEHPYTAGADAPVEPAPARQGRGGFGGGQGRPGQGRSGESRSGQSRSGGARTGQERSGSAPRRTEGGSGGGNYRSGGAGSNGSGSGAPRSGNRNRGWSGNRSNNKPQ</sequence>
<evidence type="ECO:0000313" key="17">
    <source>
        <dbReference type="Proteomes" id="UP000011910"/>
    </source>
</evidence>
<evidence type="ECO:0000256" key="6">
    <source>
        <dbReference type="ARBA" id="ARBA00022840"/>
    </source>
</evidence>
<feature type="compositionally biased region" description="Low complexity" evidence="12">
    <location>
        <begin position="411"/>
        <end position="420"/>
    </location>
</feature>
<dbReference type="AlphaFoldDB" id="M7N524"/>
<dbReference type="Gene3D" id="3.40.50.300">
    <property type="entry name" value="P-loop containing nucleotide triphosphate hydrolases"/>
    <property type="match status" value="2"/>
</dbReference>
<dbReference type="PANTHER" id="PTHR47959:SF13">
    <property type="entry name" value="ATP-DEPENDENT RNA HELICASE RHLE"/>
    <property type="match status" value="1"/>
</dbReference>
<dbReference type="GO" id="GO:0016887">
    <property type="term" value="F:ATP hydrolysis activity"/>
    <property type="evidence" value="ECO:0007669"/>
    <property type="project" value="RHEA"/>
</dbReference>
<proteinExistence type="inferred from homology"/>
<keyword evidence="2" id="KW-0963">Cytoplasm</keyword>
<dbReference type="Proteomes" id="UP000011910">
    <property type="component" value="Unassembled WGS sequence"/>
</dbReference>
<feature type="region of interest" description="Disordered" evidence="12">
    <location>
        <begin position="377"/>
        <end position="478"/>
    </location>
</feature>
<feature type="compositionally biased region" description="Gly residues" evidence="12">
    <location>
        <begin position="437"/>
        <end position="456"/>
    </location>
</feature>
<organism evidence="16 17">
    <name type="scientific">Cesiribacter andamanensis AMV16</name>
    <dbReference type="NCBI Taxonomy" id="1279009"/>
    <lineage>
        <taxon>Bacteria</taxon>
        <taxon>Pseudomonadati</taxon>
        <taxon>Bacteroidota</taxon>
        <taxon>Cytophagia</taxon>
        <taxon>Cytophagales</taxon>
        <taxon>Cesiribacteraceae</taxon>
        <taxon>Cesiribacter</taxon>
    </lineage>
</organism>
<feature type="compositionally biased region" description="Gly residues" evidence="12">
    <location>
        <begin position="392"/>
        <end position="407"/>
    </location>
</feature>
<dbReference type="CDD" id="cd18787">
    <property type="entry name" value="SF2_C_DEAD"/>
    <property type="match status" value="1"/>
</dbReference>
<keyword evidence="4 11" id="KW-0378">Hydrolase</keyword>